<dbReference type="InterPro" id="IPR027417">
    <property type="entry name" value="P-loop_NTPase"/>
</dbReference>
<dbReference type="PANTHER" id="PTHR10492">
    <property type="match status" value="1"/>
</dbReference>
<protein>
    <recommendedName>
        <fullName evidence="1">ATP-dependent DNA helicase</fullName>
        <ecNumber evidence="1">5.6.2.3</ecNumber>
    </recommendedName>
</protein>
<evidence type="ECO:0000259" key="2">
    <source>
        <dbReference type="Pfam" id="PF05970"/>
    </source>
</evidence>
<dbReference type="EC" id="5.6.2.3" evidence="1"/>
<sequence>MSEDIVHRKQLETSDMTFDFTSEIYNYTLVIIKDLCVRMANKPLQDLGMPSPNRIAAVSTCVELDGEQSYSASDLLSYVQNNISKLTSEQKDIYDTIMHCVDNNVGEIFFLDAPGGTGKTFVIKLILASIRSKNDIALAIASSGIAATLLPGGRTAHSALKLPLNLHSTETPTCNISKSSGMGKVLQQCKLIIWDECTMAHKKSLKALDQCLKDLRGKSKPFGST</sequence>
<accession>A0AA88HGI8</accession>
<feature type="domain" description="DNA helicase Pif1-like DEAD-box helicase" evidence="2">
    <location>
        <begin position="85"/>
        <end position="223"/>
    </location>
</feature>
<dbReference type="GO" id="GO:0043139">
    <property type="term" value="F:5'-3' DNA helicase activity"/>
    <property type="evidence" value="ECO:0007669"/>
    <property type="project" value="UniProtKB-EC"/>
</dbReference>
<evidence type="ECO:0000313" key="4">
    <source>
        <dbReference type="Proteomes" id="UP001187531"/>
    </source>
</evidence>
<dbReference type="PANTHER" id="PTHR10492:SF101">
    <property type="entry name" value="ATP-DEPENDENT DNA HELICASE"/>
    <property type="match status" value="1"/>
</dbReference>
<keyword evidence="1" id="KW-0233">DNA recombination</keyword>
<proteinExistence type="inferred from homology"/>
<comment type="caution">
    <text evidence="3">The sequence shown here is derived from an EMBL/GenBank/DDBJ whole genome shotgun (WGS) entry which is preliminary data.</text>
</comment>
<dbReference type="GO" id="GO:0016787">
    <property type="term" value="F:hydrolase activity"/>
    <property type="evidence" value="ECO:0007669"/>
    <property type="project" value="UniProtKB-KW"/>
</dbReference>
<comment type="catalytic activity">
    <reaction evidence="1">
        <text>ATP + H2O = ADP + phosphate + H(+)</text>
        <dbReference type="Rhea" id="RHEA:13065"/>
        <dbReference type="ChEBI" id="CHEBI:15377"/>
        <dbReference type="ChEBI" id="CHEBI:15378"/>
        <dbReference type="ChEBI" id="CHEBI:30616"/>
        <dbReference type="ChEBI" id="CHEBI:43474"/>
        <dbReference type="ChEBI" id="CHEBI:456216"/>
        <dbReference type="EC" id="5.6.2.3"/>
    </reaction>
</comment>
<dbReference type="AlphaFoldDB" id="A0AA88HGI8"/>
<dbReference type="GO" id="GO:0005524">
    <property type="term" value="F:ATP binding"/>
    <property type="evidence" value="ECO:0007669"/>
    <property type="project" value="UniProtKB-KW"/>
</dbReference>
<keyword evidence="1" id="KW-0347">Helicase</keyword>
<reference evidence="3" key="1">
    <citation type="submission" date="2023-07" db="EMBL/GenBank/DDBJ databases">
        <title>Chromosome-level genome assembly of Artemia franciscana.</title>
        <authorList>
            <person name="Jo E."/>
        </authorList>
    </citation>
    <scope>NUCLEOTIDE SEQUENCE</scope>
    <source>
        <tissue evidence="3">Whole body</tissue>
    </source>
</reference>
<comment type="cofactor">
    <cofactor evidence="1">
        <name>Mg(2+)</name>
        <dbReference type="ChEBI" id="CHEBI:18420"/>
    </cofactor>
</comment>
<keyword evidence="1" id="KW-0234">DNA repair</keyword>
<dbReference type="EMBL" id="JAVRJZ010000017">
    <property type="protein sequence ID" value="KAK2709849.1"/>
    <property type="molecule type" value="Genomic_DNA"/>
</dbReference>
<keyword evidence="4" id="KW-1185">Reference proteome</keyword>
<keyword evidence="1" id="KW-0227">DNA damage</keyword>
<keyword evidence="1" id="KW-0378">Hydrolase</keyword>
<dbReference type="InterPro" id="IPR010285">
    <property type="entry name" value="DNA_helicase_pif1-like_DEAD"/>
</dbReference>
<evidence type="ECO:0000256" key="1">
    <source>
        <dbReference type="RuleBase" id="RU363044"/>
    </source>
</evidence>
<comment type="similarity">
    <text evidence="1">Belongs to the helicase family.</text>
</comment>
<dbReference type="SUPFAM" id="SSF52540">
    <property type="entry name" value="P-loop containing nucleoside triphosphate hydrolases"/>
    <property type="match status" value="1"/>
</dbReference>
<gene>
    <name evidence="3" type="ORF">QYM36_013505</name>
</gene>
<dbReference type="GO" id="GO:0000723">
    <property type="term" value="P:telomere maintenance"/>
    <property type="evidence" value="ECO:0007669"/>
    <property type="project" value="InterPro"/>
</dbReference>
<dbReference type="GO" id="GO:0006310">
    <property type="term" value="P:DNA recombination"/>
    <property type="evidence" value="ECO:0007669"/>
    <property type="project" value="UniProtKB-KW"/>
</dbReference>
<dbReference type="Gene3D" id="3.40.50.300">
    <property type="entry name" value="P-loop containing nucleotide triphosphate hydrolases"/>
    <property type="match status" value="1"/>
</dbReference>
<evidence type="ECO:0000313" key="3">
    <source>
        <dbReference type="EMBL" id="KAK2709849.1"/>
    </source>
</evidence>
<keyword evidence="1" id="KW-0547">Nucleotide-binding</keyword>
<dbReference type="Proteomes" id="UP001187531">
    <property type="component" value="Unassembled WGS sequence"/>
</dbReference>
<keyword evidence="1" id="KW-0067">ATP-binding</keyword>
<organism evidence="3 4">
    <name type="scientific">Artemia franciscana</name>
    <name type="common">Brine shrimp</name>
    <name type="synonym">Artemia sanfranciscana</name>
    <dbReference type="NCBI Taxonomy" id="6661"/>
    <lineage>
        <taxon>Eukaryota</taxon>
        <taxon>Metazoa</taxon>
        <taxon>Ecdysozoa</taxon>
        <taxon>Arthropoda</taxon>
        <taxon>Crustacea</taxon>
        <taxon>Branchiopoda</taxon>
        <taxon>Anostraca</taxon>
        <taxon>Artemiidae</taxon>
        <taxon>Artemia</taxon>
    </lineage>
</organism>
<name>A0AA88HGI8_ARTSF</name>
<dbReference type="Pfam" id="PF05970">
    <property type="entry name" value="PIF1"/>
    <property type="match status" value="1"/>
</dbReference>
<dbReference type="GO" id="GO:0006281">
    <property type="term" value="P:DNA repair"/>
    <property type="evidence" value="ECO:0007669"/>
    <property type="project" value="UniProtKB-KW"/>
</dbReference>